<name>A0A2H1FE54_9ARCH</name>
<keyword evidence="2" id="KW-1185">Reference proteome</keyword>
<evidence type="ECO:0000313" key="2">
    <source>
        <dbReference type="Proteomes" id="UP000230607"/>
    </source>
</evidence>
<organism evidence="1 2">
    <name type="scientific">Candidatus Nitrosotalea okcheonensis</name>
    <dbReference type="NCBI Taxonomy" id="1903276"/>
    <lineage>
        <taxon>Archaea</taxon>
        <taxon>Nitrososphaerota</taxon>
        <taxon>Nitrososphaeria</taxon>
        <taxon>Nitrosotaleales</taxon>
        <taxon>Nitrosotaleaceae</taxon>
        <taxon>Nitrosotalea</taxon>
    </lineage>
</organism>
<accession>A0A2H1FE54</accession>
<sequence length="107" mass="12336">MENPNITDEMLLKEIMSFGSRYRDEQNDAGNDMWKKIKIDNVTNKNSRQTKIKDGLTITLKQAAIQGLKEGPITREEFLSCLGYVAHCIDNRSWIPEGRGYLDWITN</sequence>
<proteinExistence type="predicted"/>
<evidence type="ECO:0000313" key="1">
    <source>
        <dbReference type="EMBL" id="SMH71062.1"/>
    </source>
</evidence>
<dbReference type="EMBL" id="LT841358">
    <property type="protein sequence ID" value="SMH71062.1"/>
    <property type="molecule type" value="Genomic_DNA"/>
</dbReference>
<reference evidence="2" key="1">
    <citation type="submission" date="2017-03" db="EMBL/GenBank/DDBJ databases">
        <authorList>
            <person name="Herbold C."/>
        </authorList>
    </citation>
    <scope>NUCLEOTIDE SEQUENCE [LARGE SCALE GENOMIC DNA]</scope>
</reference>
<gene>
    <name evidence="1" type="ORF">NCS_10869</name>
</gene>
<dbReference type="RefSeq" id="WP_157927096.1">
    <property type="nucleotide sequence ID" value="NZ_LT841358.1"/>
</dbReference>
<dbReference type="AlphaFoldDB" id="A0A2H1FE54"/>
<dbReference type="OrthoDB" id="137528at2157"/>
<dbReference type="Proteomes" id="UP000230607">
    <property type="component" value="Chromosome 1"/>
</dbReference>
<protein>
    <submittedName>
        <fullName evidence="1">Uncharacterized protein</fullName>
    </submittedName>
</protein>